<evidence type="ECO:0000256" key="2">
    <source>
        <dbReference type="ARBA" id="ARBA00022771"/>
    </source>
</evidence>
<name>A0ABR2ZQY6_9AGAR</name>
<reference evidence="6 7" key="1">
    <citation type="submission" date="2024-05" db="EMBL/GenBank/DDBJ databases">
        <title>A draft genome resource for the thread blight pathogen Marasmius tenuissimus strain MS-2.</title>
        <authorList>
            <person name="Yulfo-Soto G.E."/>
            <person name="Baruah I.K."/>
            <person name="Amoako-Attah I."/>
            <person name="Bukari Y."/>
            <person name="Meinhardt L.W."/>
            <person name="Bailey B.A."/>
            <person name="Cohen S.P."/>
        </authorList>
    </citation>
    <scope>NUCLEOTIDE SEQUENCE [LARGE SCALE GENOMIC DNA]</scope>
    <source>
        <strain evidence="6 7">MS-2</strain>
    </source>
</reference>
<keyword evidence="2 4" id="KW-0863">Zinc-finger</keyword>
<dbReference type="InterPro" id="IPR002893">
    <property type="entry name" value="Znf_MYND"/>
</dbReference>
<keyword evidence="1" id="KW-0479">Metal-binding</keyword>
<protein>
    <recommendedName>
        <fullName evidence="5">MYND-type domain-containing protein</fullName>
    </recommendedName>
</protein>
<evidence type="ECO:0000313" key="6">
    <source>
        <dbReference type="EMBL" id="KAL0063589.1"/>
    </source>
</evidence>
<sequence>MDKEGGYDIAQYLTDHFFSIPSQSDIDFCTLRADIALLLDIMRFFPQTDILHRMLSKGAAKAFANALVAIASQACTMDAARLTQFEFDRIHCLTALLGRCFAGGLTWACDALDCHFLIALLQMSVLPGGDDPESTELLALYTSYAKLMNLLKPYLVYRSVLNRACREMKIVRHSELVERLDERNPFRLALEDVEKEVERLKAIQREFEATNTVFNVCSVRKCWYAKPGSKIRRCSGCQVAIYCSRQCQQADWSTHKQTRHIYDNPKDGLSRRISQLDQLFPKFLIQREIRDHPVRSPAHNGSKNYRSKTRAEEIVVQFDCRVSPIRVTYTTAAKVLEDMVARSGGLDHNQTELQWAKDRMIMLKGRVRENPHGLILCYMLYPAAHQDSFVLYAEQV</sequence>
<keyword evidence="7" id="KW-1185">Reference proteome</keyword>
<evidence type="ECO:0000259" key="5">
    <source>
        <dbReference type="PROSITE" id="PS50865"/>
    </source>
</evidence>
<gene>
    <name evidence="6" type="ORF">AAF712_009510</name>
</gene>
<dbReference type="EMBL" id="JBBXMP010000078">
    <property type="protein sequence ID" value="KAL0063589.1"/>
    <property type="molecule type" value="Genomic_DNA"/>
</dbReference>
<evidence type="ECO:0000313" key="7">
    <source>
        <dbReference type="Proteomes" id="UP001437256"/>
    </source>
</evidence>
<dbReference type="Pfam" id="PF01753">
    <property type="entry name" value="zf-MYND"/>
    <property type="match status" value="1"/>
</dbReference>
<dbReference type="Proteomes" id="UP001437256">
    <property type="component" value="Unassembled WGS sequence"/>
</dbReference>
<dbReference type="Gene3D" id="6.10.140.2220">
    <property type="match status" value="1"/>
</dbReference>
<keyword evidence="3" id="KW-0862">Zinc</keyword>
<accession>A0ABR2ZQY6</accession>
<organism evidence="6 7">
    <name type="scientific">Marasmius tenuissimus</name>
    <dbReference type="NCBI Taxonomy" id="585030"/>
    <lineage>
        <taxon>Eukaryota</taxon>
        <taxon>Fungi</taxon>
        <taxon>Dikarya</taxon>
        <taxon>Basidiomycota</taxon>
        <taxon>Agaricomycotina</taxon>
        <taxon>Agaricomycetes</taxon>
        <taxon>Agaricomycetidae</taxon>
        <taxon>Agaricales</taxon>
        <taxon>Marasmiineae</taxon>
        <taxon>Marasmiaceae</taxon>
        <taxon>Marasmius</taxon>
    </lineage>
</organism>
<evidence type="ECO:0000256" key="4">
    <source>
        <dbReference type="PROSITE-ProRule" id="PRU00134"/>
    </source>
</evidence>
<proteinExistence type="predicted"/>
<dbReference type="PROSITE" id="PS50865">
    <property type="entry name" value="ZF_MYND_2"/>
    <property type="match status" value="1"/>
</dbReference>
<evidence type="ECO:0000256" key="3">
    <source>
        <dbReference type="ARBA" id="ARBA00022833"/>
    </source>
</evidence>
<comment type="caution">
    <text evidence="6">The sequence shown here is derived from an EMBL/GenBank/DDBJ whole genome shotgun (WGS) entry which is preliminary data.</text>
</comment>
<dbReference type="SUPFAM" id="SSF144232">
    <property type="entry name" value="HIT/MYND zinc finger-like"/>
    <property type="match status" value="1"/>
</dbReference>
<evidence type="ECO:0000256" key="1">
    <source>
        <dbReference type="ARBA" id="ARBA00022723"/>
    </source>
</evidence>
<feature type="domain" description="MYND-type" evidence="5">
    <location>
        <begin position="222"/>
        <end position="259"/>
    </location>
</feature>